<organism evidence="2 3">
    <name type="scientific">Pelosinus baikalensis</name>
    <dbReference type="NCBI Taxonomy" id="2892015"/>
    <lineage>
        <taxon>Bacteria</taxon>
        <taxon>Bacillati</taxon>
        <taxon>Bacillota</taxon>
        <taxon>Negativicutes</taxon>
        <taxon>Selenomonadales</taxon>
        <taxon>Sporomusaceae</taxon>
        <taxon>Pelosinus</taxon>
    </lineage>
</organism>
<dbReference type="Gene3D" id="3.30.1490.300">
    <property type="match status" value="1"/>
</dbReference>
<sequence>MWKRIQKFLLKGMRDVVGIDIGTGAIKIVEISWNKDQPVLKSLGIEMLPPKIIEDGQVFNSKGLTDILIQLLAKTHISSKHAIIAVGGRGMLARELILPVMTKEELQEAIKWELEKYIPYPPNSFYFDFSIMGKGDIESEIKVLLVAAPHEFINTITSIVKNVGLIPVAIDVEPLALYRTFTDAENAMIIDIGELLSQITVFQKGIPVIIRNIPLGGQRMTEVIMQIQRISSYEAEQLKKKHIDLFSFDSSKERNETKQQLELFFDEFLRDVRRTVEYYQLQNKMMSIDKIYLTGGGSQIKNLASYLSKPLDLPVFMHDPFVKLKIPKSFDKSYLQKIAPQLGVAIGLSLRGGGK</sequence>
<dbReference type="Gene3D" id="3.30.420.40">
    <property type="match status" value="2"/>
</dbReference>
<dbReference type="Pfam" id="PF11104">
    <property type="entry name" value="PilM_2"/>
    <property type="match status" value="1"/>
</dbReference>
<evidence type="ECO:0000259" key="1">
    <source>
        <dbReference type="SMART" id="SM00842"/>
    </source>
</evidence>
<dbReference type="PIRSF" id="PIRSF019169">
    <property type="entry name" value="PilM"/>
    <property type="match status" value="1"/>
</dbReference>
<feature type="domain" description="SHS2" evidence="1">
    <location>
        <begin position="16"/>
        <end position="181"/>
    </location>
</feature>
<dbReference type="InterPro" id="IPR005883">
    <property type="entry name" value="PilM"/>
</dbReference>
<evidence type="ECO:0000313" key="3">
    <source>
        <dbReference type="Proteomes" id="UP001165492"/>
    </source>
</evidence>
<evidence type="ECO:0000313" key="2">
    <source>
        <dbReference type="EMBL" id="MCC5464542.1"/>
    </source>
</evidence>
<proteinExistence type="predicted"/>
<dbReference type="EMBL" id="JAJHJB010000003">
    <property type="protein sequence ID" value="MCC5464542.1"/>
    <property type="molecule type" value="Genomic_DNA"/>
</dbReference>
<accession>A0ABS8HMV2</accession>
<name>A0ABS8HMV2_9FIRM</name>
<gene>
    <name evidence="2" type="primary">pilM</name>
    <name evidence="2" type="ORF">LMF89_04080</name>
</gene>
<dbReference type="RefSeq" id="WP_229533976.1">
    <property type="nucleotide sequence ID" value="NZ_JAJHJB010000003.1"/>
</dbReference>
<dbReference type="InterPro" id="IPR050696">
    <property type="entry name" value="FtsA/MreB"/>
</dbReference>
<dbReference type="InterPro" id="IPR003494">
    <property type="entry name" value="SHS2_FtsA"/>
</dbReference>
<dbReference type="InterPro" id="IPR043129">
    <property type="entry name" value="ATPase_NBD"/>
</dbReference>
<dbReference type="PANTHER" id="PTHR32432">
    <property type="entry name" value="CELL DIVISION PROTEIN FTSA-RELATED"/>
    <property type="match status" value="1"/>
</dbReference>
<dbReference type="NCBIfam" id="TIGR01175">
    <property type="entry name" value="pilM"/>
    <property type="match status" value="1"/>
</dbReference>
<comment type="caution">
    <text evidence="2">The sequence shown here is derived from an EMBL/GenBank/DDBJ whole genome shotgun (WGS) entry which is preliminary data.</text>
</comment>
<dbReference type="CDD" id="cd24049">
    <property type="entry name" value="ASKHA_NBD_PilM"/>
    <property type="match status" value="1"/>
</dbReference>
<dbReference type="PANTHER" id="PTHR32432:SF3">
    <property type="entry name" value="ETHANOLAMINE UTILIZATION PROTEIN EUTJ"/>
    <property type="match status" value="1"/>
</dbReference>
<keyword evidence="3" id="KW-1185">Reference proteome</keyword>
<protein>
    <submittedName>
        <fullName evidence="2">Type IV pilus assembly protein PilM</fullName>
    </submittedName>
</protein>
<dbReference type="SMART" id="SM00842">
    <property type="entry name" value="FtsA"/>
    <property type="match status" value="1"/>
</dbReference>
<dbReference type="Proteomes" id="UP001165492">
    <property type="component" value="Unassembled WGS sequence"/>
</dbReference>
<reference evidence="2" key="1">
    <citation type="submission" date="2021-11" db="EMBL/GenBank/DDBJ databases">
        <title>Description of a new species Pelosinus isolated from the bottom sediments of Lake Baikal.</title>
        <authorList>
            <person name="Zakharyuk A."/>
        </authorList>
    </citation>
    <scope>NUCLEOTIDE SEQUENCE</scope>
    <source>
        <strain evidence="2">Bkl1</strain>
    </source>
</reference>
<dbReference type="SUPFAM" id="SSF53067">
    <property type="entry name" value="Actin-like ATPase domain"/>
    <property type="match status" value="2"/>
</dbReference>